<keyword evidence="7 9" id="KW-0479">Metal-binding</keyword>
<dbReference type="AlphaFoldDB" id="A0A1G4IBY4"/>
<dbReference type="Gene3D" id="3.90.230.10">
    <property type="entry name" value="Creatinase/methionine aminopeptidase superfamily"/>
    <property type="match status" value="1"/>
</dbReference>
<dbReference type="CDD" id="cd01088">
    <property type="entry name" value="MetAP2"/>
    <property type="match status" value="1"/>
</dbReference>
<dbReference type="SUPFAM" id="SSF46785">
    <property type="entry name" value="Winged helix' DNA-binding domain"/>
    <property type="match status" value="1"/>
</dbReference>
<evidence type="ECO:0000256" key="7">
    <source>
        <dbReference type="ARBA" id="ARBA00022723"/>
    </source>
</evidence>
<evidence type="ECO:0000256" key="8">
    <source>
        <dbReference type="ARBA" id="ARBA00022801"/>
    </source>
</evidence>
<feature type="binding site" evidence="9">
    <location>
        <position position="444"/>
    </location>
    <ligand>
        <name>a divalent metal cation</name>
        <dbReference type="ChEBI" id="CHEBI:60240"/>
        <label>1</label>
    </ligand>
</feature>
<dbReference type="GO" id="GO:0006508">
    <property type="term" value="P:proteolysis"/>
    <property type="evidence" value="ECO:0007669"/>
    <property type="project" value="UniProtKB-KW"/>
</dbReference>
<evidence type="ECO:0000256" key="3">
    <source>
        <dbReference type="ARBA" id="ARBA00001954"/>
    </source>
</evidence>
<feature type="binding site" evidence="9">
    <location>
        <position position="316"/>
    </location>
    <ligand>
        <name>a divalent metal cation</name>
        <dbReference type="ChEBI" id="CHEBI:60240"/>
        <label>2</label>
        <note>catalytic</note>
    </ligand>
</feature>
<comment type="similarity">
    <text evidence="9">Belongs to the peptidase M24A family. Methionine aminopeptidase eukaryotic type 2 subfamily.</text>
</comment>
<dbReference type="HAMAP" id="MF_03175">
    <property type="entry name" value="MetAP_2_euk"/>
    <property type="match status" value="1"/>
</dbReference>
<comment type="caution">
    <text evidence="13">The sequence shown here is derived from an EMBL/GenBank/DDBJ whole genome shotgun (WGS) entry which is preliminary data.</text>
</comment>
<evidence type="ECO:0000256" key="11">
    <source>
        <dbReference type="SAM" id="MobiDB-lite"/>
    </source>
</evidence>
<dbReference type="PROSITE" id="PS01202">
    <property type="entry name" value="MAP_2"/>
    <property type="match status" value="1"/>
</dbReference>
<dbReference type="InterPro" id="IPR036005">
    <property type="entry name" value="Creatinase/aminopeptidase-like"/>
</dbReference>
<dbReference type="PRINTS" id="PR00599">
    <property type="entry name" value="MAPEPTIDASE"/>
</dbReference>
<dbReference type="InterPro" id="IPR050247">
    <property type="entry name" value="Met_Aminopeptidase_Type2"/>
</dbReference>
<dbReference type="GO" id="GO:0004239">
    <property type="term" value="F:initiator methionyl aminopeptidase activity"/>
    <property type="evidence" value="ECO:0007669"/>
    <property type="project" value="UniProtKB-UniRule"/>
</dbReference>
<comment type="cofactor">
    <cofactor evidence="3">
        <name>Fe(2+)</name>
        <dbReference type="ChEBI" id="CHEBI:29033"/>
    </cofactor>
</comment>
<dbReference type="FunFam" id="1.10.10.10:FF:000370">
    <property type="entry name" value="Methionine aminopeptidase 2"/>
    <property type="match status" value="1"/>
</dbReference>
<dbReference type="InterPro" id="IPR002468">
    <property type="entry name" value="Pept_M24A_MAP2"/>
</dbReference>
<reference evidence="13" key="1">
    <citation type="submission" date="2016-09" db="EMBL/GenBank/DDBJ databases">
        <authorList>
            <person name="Hebert L."/>
            <person name="Moumen B."/>
        </authorList>
    </citation>
    <scope>NUCLEOTIDE SEQUENCE [LARGE SCALE GENOMIC DNA]</scope>
    <source>
        <strain evidence="13">OVI</strain>
    </source>
</reference>
<dbReference type="GO" id="GO:0070006">
    <property type="term" value="F:metalloaminopeptidase activity"/>
    <property type="evidence" value="ECO:0007669"/>
    <property type="project" value="UniProtKB-UniRule"/>
</dbReference>
<dbReference type="GeneID" id="92375251"/>
<evidence type="ECO:0000256" key="1">
    <source>
        <dbReference type="ARBA" id="ARBA00000294"/>
    </source>
</evidence>
<feature type="binding site" evidence="9">
    <location>
        <position position="324"/>
    </location>
    <ligand>
        <name>substrate</name>
    </ligand>
</feature>
<feature type="compositionally biased region" description="Basic and acidic residues" evidence="11">
    <location>
        <begin position="39"/>
        <end position="50"/>
    </location>
</feature>
<feature type="compositionally biased region" description="Polar residues" evidence="11">
    <location>
        <begin position="62"/>
        <end position="74"/>
    </location>
</feature>
<protein>
    <recommendedName>
        <fullName evidence="9">Methionine aminopeptidase 2</fullName>
        <shortName evidence="9">MAP 2</shortName>
        <shortName evidence="9">MetAP 2</shortName>
        <ecNumber evidence="9">3.4.11.18</ecNumber>
    </recommendedName>
    <alternativeName>
        <fullName evidence="9">Peptidase M</fullName>
    </alternativeName>
</protein>
<dbReference type="Proteomes" id="UP000195570">
    <property type="component" value="Unassembled WGS sequence"/>
</dbReference>
<feature type="binding site" evidence="9">
    <location>
        <position position="247"/>
    </location>
    <ligand>
        <name>a divalent metal cation</name>
        <dbReference type="ChEBI" id="CHEBI:60240"/>
        <label>2</label>
        <note>catalytic</note>
    </ligand>
</feature>
<comment type="function">
    <text evidence="9 10">Cotranslationally removes the N-terminal methionine from nascent proteins. The N-terminal methionine is often cleaved when the second residue in the primary sequence is small and uncharged (Met-Ala-, Cys, Gly, Pro, Ser, Thr, or Val).</text>
</comment>
<evidence type="ECO:0000313" key="13">
    <source>
        <dbReference type="EMBL" id="SCU69742.1"/>
    </source>
</evidence>
<accession>A0A1G4IBY4</accession>
<comment type="catalytic activity">
    <reaction evidence="1 9 10">
        <text>Release of N-terminal amino acids, preferentially methionine, from peptides and arylamides.</text>
        <dbReference type="EC" id="3.4.11.18"/>
    </reaction>
</comment>
<evidence type="ECO:0000313" key="14">
    <source>
        <dbReference type="Proteomes" id="UP000195570"/>
    </source>
</evidence>
<feature type="binding site" evidence="9">
    <location>
        <position position="236"/>
    </location>
    <ligand>
        <name>a divalent metal cation</name>
        <dbReference type="ChEBI" id="CHEBI:60240"/>
        <label>1</label>
    </ligand>
</feature>
<dbReference type="InterPro" id="IPR001714">
    <property type="entry name" value="Pept_M24_MAP"/>
</dbReference>
<dbReference type="EMBL" id="CZPT02001300">
    <property type="protein sequence ID" value="SCU69742.1"/>
    <property type="molecule type" value="Genomic_DNA"/>
</dbReference>
<feature type="region of interest" description="Disordered" evidence="11">
    <location>
        <begin position="1"/>
        <end position="94"/>
    </location>
</feature>
<dbReference type="SUPFAM" id="SSF55920">
    <property type="entry name" value="Creatinase/aminopeptidase"/>
    <property type="match status" value="1"/>
</dbReference>
<comment type="cofactor">
    <cofactor evidence="2">
        <name>Mn(2+)</name>
        <dbReference type="ChEBI" id="CHEBI:29035"/>
    </cofactor>
</comment>
<dbReference type="PANTHER" id="PTHR45777">
    <property type="entry name" value="METHIONINE AMINOPEPTIDASE 2"/>
    <property type="match status" value="1"/>
</dbReference>
<keyword evidence="5 9" id="KW-0963">Cytoplasm</keyword>
<feature type="domain" description="Peptidase M24" evidence="12">
    <location>
        <begin position="153"/>
        <end position="352"/>
    </location>
</feature>
<dbReference type="InterPro" id="IPR000994">
    <property type="entry name" value="Pept_M24"/>
</dbReference>
<dbReference type="InterPro" id="IPR036388">
    <property type="entry name" value="WH-like_DNA-bd_sf"/>
</dbReference>
<feature type="binding site" evidence="9">
    <location>
        <position position="444"/>
    </location>
    <ligand>
        <name>a divalent metal cation</name>
        <dbReference type="ChEBI" id="CHEBI:60240"/>
        <label>2</label>
        <note>catalytic</note>
    </ligand>
</feature>
<evidence type="ECO:0000256" key="5">
    <source>
        <dbReference type="ARBA" id="ARBA00022490"/>
    </source>
</evidence>
<keyword evidence="14" id="KW-1185">Reference proteome</keyword>
<evidence type="ECO:0000256" key="10">
    <source>
        <dbReference type="RuleBase" id="RU003653"/>
    </source>
</evidence>
<dbReference type="Pfam" id="PF00557">
    <property type="entry name" value="Peptidase_M24"/>
    <property type="match status" value="1"/>
</dbReference>
<feature type="binding site" evidence="9">
    <location>
        <position position="349"/>
    </location>
    <ligand>
        <name>a divalent metal cation</name>
        <dbReference type="ChEBI" id="CHEBI:60240"/>
        <label>2</label>
        <note>catalytic</note>
    </ligand>
</feature>
<dbReference type="GO" id="GO:0005737">
    <property type="term" value="C:cytoplasm"/>
    <property type="evidence" value="ECO:0007669"/>
    <property type="project" value="UniProtKB-SubCell"/>
</dbReference>
<gene>
    <name evidence="13" type="ORF">TEOVI_000131100</name>
</gene>
<dbReference type="VEuPathDB" id="TriTrypDB:TEOVI_000131100"/>
<keyword evidence="6 9" id="KW-0645">Protease</keyword>
<evidence type="ECO:0000256" key="6">
    <source>
        <dbReference type="ARBA" id="ARBA00022670"/>
    </source>
</evidence>
<comment type="cofactor">
    <cofactor evidence="9">
        <name>Co(2+)</name>
        <dbReference type="ChEBI" id="CHEBI:48828"/>
    </cofactor>
    <cofactor evidence="9">
        <name>Zn(2+)</name>
        <dbReference type="ChEBI" id="CHEBI:29105"/>
    </cofactor>
    <cofactor evidence="9">
        <name>Mn(2+)</name>
        <dbReference type="ChEBI" id="CHEBI:29035"/>
    </cofactor>
    <cofactor evidence="9">
        <name>Fe(2+)</name>
        <dbReference type="ChEBI" id="CHEBI:29033"/>
    </cofactor>
    <text evidence="9">Binds 2 divalent metal cations per subunit. Has a high-affinity and a low affinity metal-binding site. The true nature of the physiological cofactor is under debate. The enzyme is active with cobalt, zinc, manganese or divalent iron ions. Most likely, methionine aminopeptidases function as mononuclear Fe(2+)-metalloproteases under physiological conditions, and the catalytically relevant metal-binding site has been assigned to the histidine-containing high-affinity site.</text>
</comment>
<dbReference type="GO" id="GO:0046872">
    <property type="term" value="F:metal ion binding"/>
    <property type="evidence" value="ECO:0007669"/>
    <property type="project" value="UniProtKB-UniRule"/>
</dbReference>
<keyword evidence="8 9" id="KW-0378">Hydrolase</keyword>
<comment type="subcellular location">
    <subcellularLocation>
        <location evidence="9">Cytoplasm</location>
    </subcellularLocation>
</comment>
<evidence type="ECO:0000256" key="9">
    <source>
        <dbReference type="HAMAP-Rule" id="MF_03175"/>
    </source>
</evidence>
<feature type="binding site" evidence="9">
    <location>
        <position position="216"/>
    </location>
    <ligand>
        <name>substrate</name>
    </ligand>
</feature>
<sequence>MPPKGGGAGSKKQQGGKKCKDDEADFDAQLAKALQEVQVSKDKQGGDANKKAQKGKQRTSKQESNGEANDNNDASDPKVVSTADHPDNPYPQVAEGMKRQTWPEPTIPVSQQFARGNFPVGIICEHPGEVNAYRYSSEEKRAMEHATEEQVQDLRYAAEVHRQVRRYAQSFIKPGISLLSMTDRIEKKLEELIEKDGLNRGQAFPTGCSLNHVAAHYTPNTGDKCVLTYDDVMKVDFGTQINGRIIDCAWTVAFKDEYEPLLTAVKEATYEGVKQAGIDVRLCDVGAAIQEVMESYEVELNGKVYPVKSIRNLSGHTIAPYVIHGGKSVPIVRGGEATRMEEGELFAIETFGSTGRGFVQEDMECSHYMMVPGGEKTQVRSDKAQQLLRHIHKTYNTLAFARKWLDRDGHDRHLLNLNQLVEAGAVNKYPPLCDIRGCYTAQLEHTLILKPTAKEILSKGDDY</sequence>
<dbReference type="InterPro" id="IPR036390">
    <property type="entry name" value="WH_DNA-bd_sf"/>
</dbReference>
<organism evidence="13 14">
    <name type="scientific">Trypanosoma equiperdum</name>
    <dbReference type="NCBI Taxonomy" id="5694"/>
    <lineage>
        <taxon>Eukaryota</taxon>
        <taxon>Discoba</taxon>
        <taxon>Euglenozoa</taxon>
        <taxon>Kinetoplastea</taxon>
        <taxon>Metakinetoplastina</taxon>
        <taxon>Trypanosomatida</taxon>
        <taxon>Trypanosomatidae</taxon>
        <taxon>Trypanosoma</taxon>
    </lineage>
</organism>
<dbReference type="EC" id="3.4.11.18" evidence="9"/>
<proteinExistence type="inferred from homology"/>
<keyword evidence="4 9" id="KW-0031">Aminopeptidase</keyword>
<evidence type="ECO:0000256" key="4">
    <source>
        <dbReference type="ARBA" id="ARBA00022438"/>
    </source>
</evidence>
<feature type="binding site" evidence="9">
    <location>
        <position position="247"/>
    </location>
    <ligand>
        <name>a divalent metal cation</name>
        <dbReference type="ChEBI" id="CHEBI:60240"/>
        <label>1</label>
    </ligand>
</feature>
<dbReference type="RefSeq" id="XP_067080652.1">
    <property type="nucleotide sequence ID" value="XM_067224551.1"/>
</dbReference>
<dbReference type="NCBIfam" id="TIGR00501">
    <property type="entry name" value="met_pdase_II"/>
    <property type="match status" value="1"/>
</dbReference>
<name>A0A1G4IBY4_TRYEQ</name>
<evidence type="ECO:0000259" key="12">
    <source>
        <dbReference type="Pfam" id="PF00557"/>
    </source>
</evidence>
<dbReference type="InterPro" id="IPR018349">
    <property type="entry name" value="Pept_M24A_MAP2_BS"/>
</dbReference>
<dbReference type="PANTHER" id="PTHR45777:SF2">
    <property type="entry name" value="METHIONINE AMINOPEPTIDASE 2"/>
    <property type="match status" value="1"/>
</dbReference>
<dbReference type="Gene3D" id="1.10.10.10">
    <property type="entry name" value="Winged helix-like DNA-binding domain superfamily/Winged helix DNA-binding domain"/>
    <property type="match status" value="1"/>
</dbReference>
<evidence type="ECO:0000256" key="2">
    <source>
        <dbReference type="ARBA" id="ARBA00001936"/>
    </source>
</evidence>